<feature type="region of interest" description="Disordered" evidence="1">
    <location>
        <begin position="56"/>
        <end position="79"/>
    </location>
</feature>
<accession>A0ABY6IMX5</accession>
<dbReference type="Proteomes" id="UP001163882">
    <property type="component" value="Chromosome"/>
</dbReference>
<reference evidence="2" key="1">
    <citation type="submission" date="2022-10" db="EMBL/GenBank/DDBJ databases">
        <title>YIM 151497 complete genome.</title>
        <authorList>
            <person name="Chen X."/>
        </authorList>
    </citation>
    <scope>NUCLEOTIDE SEQUENCE</scope>
    <source>
        <strain evidence="2">YIM 151497</strain>
    </source>
</reference>
<dbReference type="RefSeq" id="WP_264225591.1">
    <property type="nucleotide sequence ID" value="NZ_CP107716.1"/>
</dbReference>
<keyword evidence="3" id="KW-1185">Reference proteome</keyword>
<dbReference type="EMBL" id="CP107716">
    <property type="protein sequence ID" value="UYQ71944.1"/>
    <property type="molecule type" value="Genomic_DNA"/>
</dbReference>
<proteinExistence type="predicted"/>
<evidence type="ECO:0000313" key="2">
    <source>
        <dbReference type="EMBL" id="UYQ71944.1"/>
    </source>
</evidence>
<organism evidence="2 3">
    <name type="scientific">Pelagibacterium flavum</name>
    <dbReference type="NCBI Taxonomy" id="2984530"/>
    <lineage>
        <taxon>Bacteria</taxon>
        <taxon>Pseudomonadati</taxon>
        <taxon>Pseudomonadota</taxon>
        <taxon>Alphaproteobacteria</taxon>
        <taxon>Hyphomicrobiales</taxon>
        <taxon>Devosiaceae</taxon>
        <taxon>Pelagibacterium</taxon>
    </lineage>
</organism>
<protein>
    <submittedName>
        <fullName evidence="2">Uncharacterized protein</fullName>
    </submittedName>
</protein>
<feature type="compositionally biased region" description="Polar residues" evidence="1">
    <location>
        <begin position="63"/>
        <end position="73"/>
    </location>
</feature>
<name>A0ABY6IMX5_9HYPH</name>
<gene>
    <name evidence="2" type="ORF">OF122_18185</name>
</gene>
<sequence>MADKPQTEPTLSEIDLDAISPASLRAEFRRGRLEMERVGRTDFTTLRAINEMRKKCTVPSPVQERSGNATPSESDAEQALHAARLRLARAKQHAKAKGR</sequence>
<evidence type="ECO:0000313" key="3">
    <source>
        <dbReference type="Proteomes" id="UP001163882"/>
    </source>
</evidence>
<evidence type="ECO:0000256" key="1">
    <source>
        <dbReference type="SAM" id="MobiDB-lite"/>
    </source>
</evidence>